<dbReference type="InterPro" id="IPR017938">
    <property type="entry name" value="Riboflavin_synthase-like_b-brl"/>
</dbReference>
<reference evidence="2 3" key="1">
    <citation type="submission" date="2020-08" db="EMBL/GenBank/DDBJ databases">
        <title>Sequencing the genomes of 1000 actinobacteria strains.</title>
        <authorList>
            <person name="Klenk H.-P."/>
        </authorList>
    </citation>
    <scope>NUCLEOTIDE SEQUENCE [LARGE SCALE GENOMIC DNA]</scope>
    <source>
        <strain evidence="2 3">DSM 20419</strain>
    </source>
</reference>
<dbReference type="Pfam" id="PF08021">
    <property type="entry name" value="FAD_binding_9"/>
    <property type="match status" value="1"/>
</dbReference>
<dbReference type="Proteomes" id="UP000545286">
    <property type="component" value="Unassembled WGS sequence"/>
</dbReference>
<organism evidence="2 3">
    <name type="scientific">Pseudoclavibacter helvolus</name>
    <dbReference type="NCBI Taxonomy" id="255205"/>
    <lineage>
        <taxon>Bacteria</taxon>
        <taxon>Bacillati</taxon>
        <taxon>Actinomycetota</taxon>
        <taxon>Actinomycetes</taxon>
        <taxon>Micrococcales</taxon>
        <taxon>Microbacteriaceae</taxon>
        <taxon>Pseudoclavibacter</taxon>
    </lineage>
</organism>
<dbReference type="InterPro" id="IPR036388">
    <property type="entry name" value="WH-like_DNA-bd_sf"/>
</dbReference>
<dbReference type="InterPro" id="IPR029063">
    <property type="entry name" value="SAM-dependent_MTases_sf"/>
</dbReference>
<dbReference type="GO" id="GO:0016491">
    <property type="term" value="F:oxidoreductase activity"/>
    <property type="evidence" value="ECO:0007669"/>
    <property type="project" value="InterPro"/>
</dbReference>
<dbReference type="Gene3D" id="1.10.10.10">
    <property type="entry name" value="Winged helix-like DNA-binding domain superfamily/Winged helix DNA-binding domain"/>
    <property type="match status" value="1"/>
</dbReference>
<dbReference type="Pfam" id="PF04954">
    <property type="entry name" value="SIP"/>
    <property type="match status" value="1"/>
</dbReference>
<accession>A0A7W4UK33</accession>
<dbReference type="Gene3D" id="3.40.50.150">
    <property type="entry name" value="Vaccinia Virus protein VP39"/>
    <property type="match status" value="1"/>
</dbReference>
<evidence type="ECO:0000313" key="3">
    <source>
        <dbReference type="Proteomes" id="UP000545286"/>
    </source>
</evidence>
<dbReference type="Gene3D" id="3.40.50.80">
    <property type="entry name" value="Nucleotide-binding domain of ferredoxin-NADP reductase (FNR) module"/>
    <property type="match status" value="1"/>
</dbReference>
<dbReference type="InterPro" id="IPR017927">
    <property type="entry name" value="FAD-bd_FR_type"/>
</dbReference>
<protein>
    <submittedName>
        <fullName evidence="2">NADPH-dependent ferric siderophore reductase</fullName>
    </submittedName>
</protein>
<dbReference type="InterPro" id="IPR039374">
    <property type="entry name" value="SIP_fam"/>
</dbReference>
<dbReference type="SUPFAM" id="SSF63380">
    <property type="entry name" value="Riboflavin synthase domain-like"/>
    <property type="match status" value="1"/>
</dbReference>
<dbReference type="RefSeq" id="WP_183622288.1">
    <property type="nucleotide sequence ID" value="NZ_JACHWJ010000001.1"/>
</dbReference>
<dbReference type="PANTHER" id="PTHR30157:SF0">
    <property type="entry name" value="NADPH-DEPENDENT FERRIC-CHELATE REDUCTASE"/>
    <property type="match status" value="1"/>
</dbReference>
<comment type="caution">
    <text evidence="2">The sequence shown here is derived from an EMBL/GenBank/DDBJ whole genome shotgun (WGS) entry which is preliminary data.</text>
</comment>
<keyword evidence="3" id="KW-1185">Reference proteome</keyword>
<sequence>MPQRNFVTHPLVLRELTVSRVVDVTPRMRRVTLTGPQLQEFTNSGFDLPEFVSTGFDDHVKLVFADGGPIAEALPIQRAHSIDWTDSGVTLTRDYTPRRFDAALGELELDFVRHGDGPAATWAEAAAVGDSLHIVGPKSSLVLPSDVEWMLLAGDETALPAIGRYLDERPGDVPAIVIVEVQDEHAIQQLSIRDGDELRWVVASSGAESALVGAVMARELPAGTGYVWVAGESRSLLPLRRWCARDRGIPKTHVNITGYWHATEQAAQAVPVLETADAARQHPLELDELLSPVPWFAARAALSTGLLDAVASTPRPIAALAGDLALDEGGVRALVQALAAFDAVRVSTGLVALGPAGDVILEDEHLRESLDDAVEAELLLSLAHLADSLRTGRPPYLTANGATLRRRSADSFARLQEKVEAAIGFDFVARGVTGLQTLREAHAVAVTGPGSVAFSNALAGATRVTVVGSLLELDAARKSQPGSEFEAAESFGATDADVVASALALAQRTDEEAVAFLTRLAERAGAAVIIELFQPESSAPSAHAAEHALLAYAATGTPPRSLQDLESLARRAGWRLVRATPLGWDHEALELQRPPAS</sequence>
<dbReference type="PANTHER" id="PTHR30157">
    <property type="entry name" value="FERRIC REDUCTASE, NADPH-DEPENDENT"/>
    <property type="match status" value="1"/>
</dbReference>
<gene>
    <name evidence="2" type="ORF">FHX72_000009</name>
</gene>
<dbReference type="Gene3D" id="2.40.30.10">
    <property type="entry name" value="Translation factors"/>
    <property type="match status" value="1"/>
</dbReference>
<dbReference type="InterPro" id="IPR039261">
    <property type="entry name" value="FNR_nucleotide-bd"/>
</dbReference>
<dbReference type="InterPro" id="IPR013113">
    <property type="entry name" value="SIP_FAD-bd"/>
</dbReference>
<dbReference type="InterPro" id="IPR007037">
    <property type="entry name" value="SIP_rossman_dom"/>
</dbReference>
<dbReference type="CDD" id="cd06193">
    <property type="entry name" value="siderophore_interacting"/>
    <property type="match status" value="1"/>
</dbReference>
<evidence type="ECO:0000259" key="1">
    <source>
        <dbReference type="PROSITE" id="PS51384"/>
    </source>
</evidence>
<dbReference type="AlphaFoldDB" id="A0A7W4UK33"/>
<evidence type="ECO:0000313" key="2">
    <source>
        <dbReference type="EMBL" id="MBB2955897.1"/>
    </source>
</evidence>
<dbReference type="PROSITE" id="PS51384">
    <property type="entry name" value="FAD_FR"/>
    <property type="match status" value="1"/>
</dbReference>
<dbReference type="EMBL" id="JACHWJ010000001">
    <property type="protein sequence ID" value="MBB2955897.1"/>
    <property type="molecule type" value="Genomic_DNA"/>
</dbReference>
<name>A0A7W4UK33_9MICO</name>
<proteinExistence type="predicted"/>
<feature type="domain" description="FAD-binding FR-type" evidence="1">
    <location>
        <begin position="11"/>
        <end position="144"/>
    </location>
</feature>